<gene>
    <name evidence="1" type="ORF">GHNINEIG_01449</name>
</gene>
<organism evidence="1 2">
    <name type="scientific">Hydrogenovibrio crunogenus</name>
    <dbReference type="NCBI Taxonomy" id="39765"/>
    <lineage>
        <taxon>Bacteria</taxon>
        <taxon>Pseudomonadati</taxon>
        <taxon>Pseudomonadota</taxon>
        <taxon>Gammaproteobacteria</taxon>
        <taxon>Thiotrichales</taxon>
        <taxon>Piscirickettsiaceae</taxon>
        <taxon>Hydrogenovibrio</taxon>
    </lineage>
</organism>
<proteinExistence type="predicted"/>
<name>A0A4P7P0S4_9GAMM</name>
<accession>A0A4P7P0S4</accession>
<dbReference type="RefSeq" id="WP_135796023.1">
    <property type="nucleotide sequence ID" value="NZ_CP032096.1"/>
</dbReference>
<dbReference type="NCBIfam" id="NF041023">
    <property type="entry name" value="PP0621_fam"/>
    <property type="match status" value="1"/>
</dbReference>
<dbReference type="OrthoDB" id="9814432at2"/>
<keyword evidence="2" id="KW-1185">Reference proteome</keyword>
<evidence type="ECO:0000313" key="1">
    <source>
        <dbReference type="EMBL" id="QBZ83395.1"/>
    </source>
</evidence>
<sequence length="88" mass="10270">MRALFFLLFVLFIFFVIRFSLKRINEIRASKEEEANRQANQNQHEEMVACEICGVHIPKTEALVQTTPEQTHFFCSEEHKALANNSNN</sequence>
<evidence type="ECO:0000313" key="2">
    <source>
        <dbReference type="Proteomes" id="UP000296201"/>
    </source>
</evidence>
<dbReference type="InterPro" id="IPR049708">
    <property type="entry name" value="PP0621-like"/>
</dbReference>
<protein>
    <submittedName>
        <fullName evidence="1">Preprotein translocase subunit YajC</fullName>
    </submittedName>
</protein>
<reference evidence="1 2" key="1">
    <citation type="submission" date="2018-08" db="EMBL/GenBank/DDBJ databases">
        <title>Horizontal acquisition of hydrogen conversion ability and other habitat adaptations in Hydrogenovibrio crunogenus strains.</title>
        <authorList>
            <person name="Gonnella G."/>
            <person name="Adam N."/>
            <person name="Perner M."/>
        </authorList>
    </citation>
    <scope>NUCLEOTIDE SEQUENCE [LARGE SCALE GENOMIC DNA]</scope>
    <source>
        <strain evidence="1 2">SP-41</strain>
    </source>
</reference>
<dbReference type="EMBL" id="CP032096">
    <property type="protein sequence ID" value="QBZ83395.1"/>
    <property type="molecule type" value="Genomic_DNA"/>
</dbReference>
<dbReference type="AlphaFoldDB" id="A0A4P7P0S4"/>
<dbReference type="Proteomes" id="UP000296201">
    <property type="component" value="Chromosome"/>
</dbReference>